<dbReference type="HOGENOM" id="CLU_091588_2_2_0"/>
<name>D3SLJ7_THEAH</name>
<dbReference type="Pfam" id="PF01883">
    <property type="entry name" value="FeS_assembly_P"/>
    <property type="match status" value="1"/>
</dbReference>
<proteinExistence type="predicted"/>
<dbReference type="PANTHER" id="PTHR42831">
    <property type="entry name" value="FE-S PROTEIN MATURATION AUXILIARY FACTOR YITW"/>
    <property type="match status" value="1"/>
</dbReference>
<evidence type="ECO:0000313" key="2">
    <source>
        <dbReference type="EMBL" id="ADC89627.1"/>
    </source>
</evidence>
<protein>
    <recommendedName>
        <fullName evidence="1">MIP18 family-like domain-containing protein</fullName>
    </recommendedName>
</protein>
<dbReference type="KEGG" id="tal:Thal_0995"/>
<evidence type="ECO:0000313" key="3">
    <source>
        <dbReference type="Proteomes" id="UP000002043"/>
    </source>
</evidence>
<dbReference type="OrthoDB" id="9805360at2"/>
<dbReference type="InterPro" id="IPR052339">
    <property type="entry name" value="Fe-S_Maturation_MIP18"/>
</dbReference>
<dbReference type="STRING" id="638303.Thal_0995"/>
<dbReference type="EMBL" id="CP001931">
    <property type="protein sequence ID" value="ADC89627.1"/>
    <property type="molecule type" value="Genomic_DNA"/>
</dbReference>
<reference evidence="3" key="1">
    <citation type="journal article" date="2010" name="Stand. Genomic Sci.">
        <title>Complete genome sequence of Thermocrinis albus type strain (HI 11/12T).</title>
        <authorList>
            <person name="Wirth R."/>
            <person name="Sikorski J."/>
            <person name="Brambilla E."/>
            <person name="Misra M."/>
            <person name="Lapidus A."/>
            <person name="Copeland A."/>
            <person name="Nolan M."/>
            <person name="Lucas S."/>
            <person name="Chen F."/>
            <person name="Tice H."/>
            <person name="Cheng J.F."/>
            <person name="Han C."/>
            <person name="Detter J.C."/>
            <person name="Tapia R."/>
            <person name="Bruce D."/>
            <person name="Goodwin L."/>
            <person name="Pitluck S."/>
            <person name="Pati A."/>
            <person name="Anderson I."/>
            <person name="Ivanova N."/>
            <person name="Mavromatis K."/>
            <person name="Mikhailova N."/>
            <person name="Chen A."/>
            <person name="Palaniappan K."/>
            <person name="Bilek Y."/>
            <person name="Hader T."/>
            <person name="Land M."/>
            <person name="Hauser L."/>
            <person name="Chang Y.J."/>
            <person name="Jeffries C.D."/>
            <person name="Tindall B.J."/>
            <person name="Rohde M."/>
            <person name="Goker M."/>
            <person name="Bristow J."/>
            <person name="Eisen J.A."/>
            <person name="Markowitz V."/>
            <person name="Hugenholtz P."/>
            <person name="Kyrpides N.C."/>
            <person name="Klenk H.P."/>
        </authorList>
    </citation>
    <scope>NUCLEOTIDE SEQUENCE [LARGE SCALE GENOMIC DNA]</scope>
    <source>
        <strain evidence="3">DSM 14484 / JCM 11386 / HI 11/12</strain>
    </source>
</reference>
<organism evidence="2 3">
    <name type="scientific">Thermocrinis albus (strain DSM 14484 / JCM 11386 / HI 11/12)</name>
    <dbReference type="NCBI Taxonomy" id="638303"/>
    <lineage>
        <taxon>Bacteria</taxon>
        <taxon>Pseudomonadati</taxon>
        <taxon>Aquificota</taxon>
        <taxon>Aquificia</taxon>
        <taxon>Aquificales</taxon>
        <taxon>Aquificaceae</taxon>
        <taxon>Thermocrinis</taxon>
    </lineage>
</organism>
<sequence>MTLEELILESLKKVKDPEIPLDIVNLGLVYGVQVKDGIAYVDMTLTVQGCPAKSYFAHYIREFVLSQIPQLKDVVVNFVFEPPWDKDKISEEGKTILRSMGWNI</sequence>
<dbReference type="InterPro" id="IPR034904">
    <property type="entry name" value="FSCA_dom_sf"/>
</dbReference>
<gene>
    <name evidence="2" type="ordered locus">Thal_0995</name>
</gene>
<dbReference type="SUPFAM" id="SSF117916">
    <property type="entry name" value="Fe-S cluster assembly (FSCA) domain-like"/>
    <property type="match status" value="1"/>
</dbReference>
<dbReference type="RefSeq" id="WP_012992033.1">
    <property type="nucleotide sequence ID" value="NC_013894.1"/>
</dbReference>
<dbReference type="Proteomes" id="UP000002043">
    <property type="component" value="Chromosome"/>
</dbReference>
<dbReference type="eggNOG" id="COG2151">
    <property type="taxonomic scope" value="Bacteria"/>
</dbReference>
<accession>D3SLJ7</accession>
<evidence type="ECO:0000259" key="1">
    <source>
        <dbReference type="Pfam" id="PF01883"/>
    </source>
</evidence>
<dbReference type="Gene3D" id="3.30.300.130">
    <property type="entry name" value="Fe-S cluster assembly (FSCA)"/>
    <property type="match status" value="1"/>
</dbReference>
<dbReference type="InterPro" id="IPR002744">
    <property type="entry name" value="MIP18-like"/>
</dbReference>
<feature type="domain" description="MIP18 family-like" evidence="1">
    <location>
        <begin position="5"/>
        <end position="77"/>
    </location>
</feature>
<dbReference type="AlphaFoldDB" id="D3SLJ7"/>
<keyword evidence="3" id="KW-1185">Reference proteome</keyword>
<dbReference type="PANTHER" id="PTHR42831:SF1">
    <property type="entry name" value="FE-S PROTEIN MATURATION AUXILIARY FACTOR YITW"/>
    <property type="match status" value="1"/>
</dbReference>